<proteinExistence type="predicted"/>
<organism evidence="2 3">
    <name type="scientific">Pseudanabaena cinerea FACHB-1277</name>
    <dbReference type="NCBI Taxonomy" id="2949581"/>
    <lineage>
        <taxon>Bacteria</taxon>
        <taxon>Bacillati</taxon>
        <taxon>Cyanobacteriota</taxon>
        <taxon>Cyanophyceae</taxon>
        <taxon>Pseudanabaenales</taxon>
        <taxon>Pseudanabaenaceae</taxon>
        <taxon>Pseudanabaena</taxon>
        <taxon>Pseudanabaena cinerea</taxon>
    </lineage>
</organism>
<protein>
    <submittedName>
        <fullName evidence="2">TM2 domain-containing protein</fullName>
    </submittedName>
</protein>
<dbReference type="RefSeq" id="WP_190352642.1">
    <property type="nucleotide sequence ID" value="NZ_JACJPY010000090.1"/>
</dbReference>
<dbReference type="Proteomes" id="UP000631421">
    <property type="component" value="Unassembled WGS sequence"/>
</dbReference>
<keyword evidence="1" id="KW-0812">Transmembrane</keyword>
<evidence type="ECO:0000256" key="1">
    <source>
        <dbReference type="SAM" id="Phobius"/>
    </source>
</evidence>
<gene>
    <name evidence="2" type="ORF">H6F44_19235</name>
</gene>
<feature type="transmembrane region" description="Helical" evidence="1">
    <location>
        <begin position="58"/>
        <end position="75"/>
    </location>
</feature>
<accession>A0A926UW30</accession>
<keyword evidence="1" id="KW-0472">Membrane</keyword>
<name>A0A926UW30_9CYAN</name>
<evidence type="ECO:0000313" key="2">
    <source>
        <dbReference type="EMBL" id="MBD2152235.1"/>
    </source>
</evidence>
<reference evidence="2" key="2">
    <citation type="submission" date="2020-08" db="EMBL/GenBank/DDBJ databases">
        <authorList>
            <person name="Chen M."/>
            <person name="Teng W."/>
            <person name="Zhao L."/>
            <person name="Hu C."/>
            <person name="Zhou Y."/>
            <person name="Han B."/>
            <person name="Song L."/>
            <person name="Shu W."/>
        </authorList>
    </citation>
    <scope>NUCLEOTIDE SEQUENCE</scope>
    <source>
        <strain evidence="2">FACHB-1277</strain>
    </source>
</reference>
<evidence type="ECO:0000313" key="3">
    <source>
        <dbReference type="Proteomes" id="UP000631421"/>
    </source>
</evidence>
<dbReference type="EMBL" id="JACJPY010000090">
    <property type="protein sequence ID" value="MBD2152235.1"/>
    <property type="molecule type" value="Genomic_DNA"/>
</dbReference>
<sequence>MPEDKNDLQKRLEEIDRQSQDQELAKTYKLSQKNIVIAAILSFFLPIGGYIYTGRWKAFWILFGVLFGIIMLGSVNERDEEKIDNLATFCGVVAAIVAPIDNSIAIQSAREKINQMK</sequence>
<reference evidence="2" key="1">
    <citation type="journal article" date="2015" name="ISME J.">
        <title>Draft Genome Sequence of Streptomyces incarnatus NRRL8089, which Produces the Nucleoside Antibiotic Sinefungin.</title>
        <authorList>
            <person name="Oshima K."/>
            <person name="Hattori M."/>
            <person name="Shimizu H."/>
            <person name="Fukuda K."/>
            <person name="Nemoto M."/>
            <person name="Inagaki K."/>
            <person name="Tamura T."/>
        </authorList>
    </citation>
    <scope>NUCLEOTIDE SEQUENCE</scope>
    <source>
        <strain evidence="2">FACHB-1277</strain>
    </source>
</reference>
<feature type="transmembrane region" description="Helical" evidence="1">
    <location>
        <begin position="35"/>
        <end position="52"/>
    </location>
</feature>
<comment type="caution">
    <text evidence="2">The sequence shown here is derived from an EMBL/GenBank/DDBJ whole genome shotgun (WGS) entry which is preliminary data.</text>
</comment>
<dbReference type="AlphaFoldDB" id="A0A926UW30"/>
<keyword evidence="1" id="KW-1133">Transmembrane helix</keyword>
<keyword evidence="3" id="KW-1185">Reference proteome</keyword>